<evidence type="ECO:0000256" key="5">
    <source>
        <dbReference type="ARBA" id="ARBA00022989"/>
    </source>
</evidence>
<dbReference type="Gene3D" id="1.20.1540.10">
    <property type="entry name" value="Rhomboid-like"/>
    <property type="match status" value="1"/>
</dbReference>
<evidence type="ECO:0000256" key="7">
    <source>
        <dbReference type="SAM" id="MobiDB-lite"/>
    </source>
</evidence>
<organism evidence="10 11">
    <name type="scientific">Crucibulum laeve</name>
    <dbReference type="NCBI Taxonomy" id="68775"/>
    <lineage>
        <taxon>Eukaryota</taxon>
        <taxon>Fungi</taxon>
        <taxon>Dikarya</taxon>
        <taxon>Basidiomycota</taxon>
        <taxon>Agaricomycotina</taxon>
        <taxon>Agaricomycetes</taxon>
        <taxon>Agaricomycetidae</taxon>
        <taxon>Agaricales</taxon>
        <taxon>Agaricineae</taxon>
        <taxon>Nidulariaceae</taxon>
        <taxon>Crucibulum</taxon>
    </lineage>
</organism>
<gene>
    <name evidence="10" type="ORF">BDQ12DRAFT_649893</name>
</gene>
<protein>
    <recommendedName>
        <fullName evidence="9">Peptidase S54 rhomboid domain-containing protein</fullName>
    </recommendedName>
</protein>
<name>A0A5C3ME70_9AGAR</name>
<sequence length="457" mass="51048">MLWTGLRCSARHRLPRPSQSTRSFSFTSSSFSWRVAFRPTQLVRFPRNVETSGHPPHPPTIPGTATGKSIPTHPSFREGIAREVHAESFADRVGKPGMRKQLLFFLGGSLLVFSYGAVATNIETEYWREKLSSMSTILSFQTITSLDLKRAQNAETIQKIRTWFNSVQLQIQSFPGTIRPWISLGFVSVLQPYIDASEGKRLCWKICLFNAGIWVAWQFTRLQPRMRASFTHNPLSGKSYTLLTSMFSHKSFFHLLFNCLALESFGSAAYYYLVREQGKMDPPLLESTSNYQFSAFFISAGLFSGLVSHIVSAKFMYPRLISKLAAHTPKRTDTWAAAVAASSTQAAKETATKEVGRILPSLGASGAIYAAVTMSALAFPTSEIALFIPPSYPINIQTGVSALVLLDVIGVLRGWRMFDHWAHLGGAAFGVAYYAYGPSFWHYMRRTMSDQEEVQVL</sequence>
<dbReference type="GO" id="GO:0016020">
    <property type="term" value="C:membrane"/>
    <property type="evidence" value="ECO:0007669"/>
    <property type="project" value="UniProtKB-SubCell"/>
</dbReference>
<keyword evidence="5 8" id="KW-1133">Transmembrane helix</keyword>
<dbReference type="Proteomes" id="UP000308652">
    <property type="component" value="Unassembled WGS sequence"/>
</dbReference>
<dbReference type="InterPro" id="IPR035952">
    <property type="entry name" value="Rhomboid-like_sf"/>
</dbReference>
<comment type="similarity">
    <text evidence="2">Belongs to the peptidase S54 family.</text>
</comment>
<feature type="transmembrane region" description="Helical" evidence="8">
    <location>
        <begin position="367"/>
        <end position="388"/>
    </location>
</feature>
<feature type="transmembrane region" description="Helical" evidence="8">
    <location>
        <begin position="252"/>
        <end position="273"/>
    </location>
</feature>
<dbReference type="SUPFAM" id="SSF144091">
    <property type="entry name" value="Rhomboid-like"/>
    <property type="match status" value="1"/>
</dbReference>
<feature type="transmembrane region" description="Helical" evidence="8">
    <location>
        <begin position="102"/>
        <end position="122"/>
    </location>
</feature>
<dbReference type="STRING" id="68775.A0A5C3ME70"/>
<evidence type="ECO:0000256" key="8">
    <source>
        <dbReference type="SAM" id="Phobius"/>
    </source>
</evidence>
<feature type="region of interest" description="Disordered" evidence="7">
    <location>
        <begin position="47"/>
        <end position="74"/>
    </location>
</feature>
<feature type="transmembrane region" description="Helical" evidence="8">
    <location>
        <begin position="293"/>
        <end position="313"/>
    </location>
</feature>
<keyword evidence="4" id="KW-0378">Hydrolase</keyword>
<dbReference type="GO" id="GO:0006465">
    <property type="term" value="P:signal peptide processing"/>
    <property type="evidence" value="ECO:0007669"/>
    <property type="project" value="TreeGrafter"/>
</dbReference>
<evidence type="ECO:0000259" key="9">
    <source>
        <dbReference type="Pfam" id="PF01694"/>
    </source>
</evidence>
<keyword evidence="6 8" id="KW-0472">Membrane</keyword>
<evidence type="ECO:0000256" key="6">
    <source>
        <dbReference type="ARBA" id="ARBA00023136"/>
    </source>
</evidence>
<dbReference type="OrthoDB" id="10260614at2759"/>
<dbReference type="PANTHER" id="PTHR43731:SF14">
    <property type="entry name" value="PRESENILIN-ASSOCIATED RHOMBOID-LIKE PROTEIN, MITOCHONDRIAL"/>
    <property type="match status" value="1"/>
</dbReference>
<evidence type="ECO:0000313" key="11">
    <source>
        <dbReference type="Proteomes" id="UP000308652"/>
    </source>
</evidence>
<keyword evidence="11" id="KW-1185">Reference proteome</keyword>
<evidence type="ECO:0000256" key="1">
    <source>
        <dbReference type="ARBA" id="ARBA00004141"/>
    </source>
</evidence>
<dbReference type="GO" id="GO:0004252">
    <property type="term" value="F:serine-type endopeptidase activity"/>
    <property type="evidence" value="ECO:0007669"/>
    <property type="project" value="InterPro"/>
</dbReference>
<evidence type="ECO:0000256" key="2">
    <source>
        <dbReference type="ARBA" id="ARBA00009045"/>
    </source>
</evidence>
<dbReference type="InterPro" id="IPR050925">
    <property type="entry name" value="Rhomboid_protease_S54"/>
</dbReference>
<reference evidence="10 11" key="1">
    <citation type="journal article" date="2019" name="Nat. Ecol. Evol.">
        <title>Megaphylogeny resolves global patterns of mushroom evolution.</title>
        <authorList>
            <person name="Varga T."/>
            <person name="Krizsan K."/>
            <person name="Foldi C."/>
            <person name="Dima B."/>
            <person name="Sanchez-Garcia M."/>
            <person name="Sanchez-Ramirez S."/>
            <person name="Szollosi G.J."/>
            <person name="Szarkandi J.G."/>
            <person name="Papp V."/>
            <person name="Albert L."/>
            <person name="Andreopoulos W."/>
            <person name="Angelini C."/>
            <person name="Antonin V."/>
            <person name="Barry K.W."/>
            <person name="Bougher N.L."/>
            <person name="Buchanan P."/>
            <person name="Buyck B."/>
            <person name="Bense V."/>
            <person name="Catcheside P."/>
            <person name="Chovatia M."/>
            <person name="Cooper J."/>
            <person name="Damon W."/>
            <person name="Desjardin D."/>
            <person name="Finy P."/>
            <person name="Geml J."/>
            <person name="Haridas S."/>
            <person name="Hughes K."/>
            <person name="Justo A."/>
            <person name="Karasinski D."/>
            <person name="Kautmanova I."/>
            <person name="Kiss B."/>
            <person name="Kocsube S."/>
            <person name="Kotiranta H."/>
            <person name="LaButti K.M."/>
            <person name="Lechner B.E."/>
            <person name="Liimatainen K."/>
            <person name="Lipzen A."/>
            <person name="Lukacs Z."/>
            <person name="Mihaltcheva S."/>
            <person name="Morgado L.N."/>
            <person name="Niskanen T."/>
            <person name="Noordeloos M.E."/>
            <person name="Ohm R.A."/>
            <person name="Ortiz-Santana B."/>
            <person name="Ovrebo C."/>
            <person name="Racz N."/>
            <person name="Riley R."/>
            <person name="Savchenko A."/>
            <person name="Shiryaev A."/>
            <person name="Soop K."/>
            <person name="Spirin V."/>
            <person name="Szebenyi C."/>
            <person name="Tomsovsky M."/>
            <person name="Tulloss R.E."/>
            <person name="Uehling J."/>
            <person name="Grigoriev I.V."/>
            <person name="Vagvolgyi C."/>
            <person name="Papp T."/>
            <person name="Martin F.M."/>
            <person name="Miettinen O."/>
            <person name="Hibbett D.S."/>
            <person name="Nagy L.G."/>
        </authorList>
    </citation>
    <scope>NUCLEOTIDE SEQUENCE [LARGE SCALE GENOMIC DNA]</scope>
    <source>
        <strain evidence="10 11">CBS 166.37</strain>
    </source>
</reference>
<evidence type="ECO:0000313" key="10">
    <source>
        <dbReference type="EMBL" id="TFK39431.1"/>
    </source>
</evidence>
<feature type="domain" description="Peptidase S54 rhomboid" evidence="9">
    <location>
        <begin position="238"/>
        <end position="435"/>
    </location>
</feature>
<comment type="subcellular location">
    <subcellularLocation>
        <location evidence="1">Membrane</location>
        <topology evidence="1">Multi-pass membrane protein</topology>
    </subcellularLocation>
</comment>
<feature type="transmembrane region" description="Helical" evidence="8">
    <location>
        <begin position="424"/>
        <end position="444"/>
    </location>
</feature>
<accession>A0A5C3ME70</accession>
<dbReference type="EMBL" id="ML213599">
    <property type="protein sequence ID" value="TFK39431.1"/>
    <property type="molecule type" value="Genomic_DNA"/>
</dbReference>
<keyword evidence="3 8" id="KW-0812">Transmembrane</keyword>
<dbReference type="Pfam" id="PF01694">
    <property type="entry name" value="Rhomboid"/>
    <property type="match status" value="1"/>
</dbReference>
<proteinExistence type="inferred from homology"/>
<dbReference type="PANTHER" id="PTHR43731">
    <property type="entry name" value="RHOMBOID PROTEASE"/>
    <property type="match status" value="1"/>
</dbReference>
<dbReference type="AlphaFoldDB" id="A0A5C3ME70"/>
<evidence type="ECO:0000256" key="3">
    <source>
        <dbReference type="ARBA" id="ARBA00022692"/>
    </source>
</evidence>
<evidence type="ECO:0000256" key="4">
    <source>
        <dbReference type="ARBA" id="ARBA00022801"/>
    </source>
</evidence>
<dbReference type="InterPro" id="IPR022764">
    <property type="entry name" value="Peptidase_S54_rhomboid_dom"/>
</dbReference>